<sequence length="430" mass="48861">MRVIGTVIEISDPDRYHLRQVVVLFHRLISGKWCWNLANIRHVSIIDWRPPQANSVKVSYTHASKDCAFIDNDPSKPIIINGISELEGQDLCSARFIVRRSSNFDSFIGIQLGFHLSTDLNEQSGFGICQHVDMNKRSGAVVPTNRHVIVIKFLRGHFTYTVQPSMSEDLARFPGSTASKLCQVSVQFTDNAQATIHGTACLSPTFRTPRSRTRFSFTVATAVNDVQAMMNIDKLPPPFEYPYGTDHEWNQERYEEQARDLKGEKAYISSRFFKDDNSHLTAMTQSVVQDVIWLAQAAEEISRTPGPVYFVPFNLSVEPADEVKFYIIVPLTQEFRDAYASAWRRLARNLKLQVFLFRHTDDKDPATWDCEIIVAPQRINILKDHPTALHEVVLKTRRPGSSEKRGDDYNINTFAGRLQADVALKEGAEN</sequence>
<dbReference type="GeneID" id="20707619"/>
<dbReference type="HOGENOM" id="CLU_059768_0_0_1"/>
<dbReference type="eggNOG" id="ENOG502REP8">
    <property type="taxonomic scope" value="Eukaryota"/>
</dbReference>
<gene>
    <name evidence="1" type="ORF">VDAG_06156</name>
</gene>
<protein>
    <submittedName>
        <fullName evidence="1">Uncharacterized protein</fullName>
    </submittedName>
</protein>
<dbReference type="RefSeq" id="XP_009657465.1">
    <property type="nucleotide sequence ID" value="XM_009659170.1"/>
</dbReference>
<evidence type="ECO:0000313" key="1">
    <source>
        <dbReference type="EMBL" id="EGY15302.1"/>
    </source>
</evidence>
<reference evidence="2" key="2">
    <citation type="journal article" date="2011" name="PLoS Pathog.">
        <title>Comparative genomics yields insights into niche adaptation of plant vascular wilt pathogens.</title>
        <authorList>
            <person name="Klosterman S.J."/>
            <person name="Subbarao K.V."/>
            <person name="Kang S."/>
            <person name="Veronese P."/>
            <person name="Gold S.E."/>
            <person name="Thomma B.P.H.J."/>
            <person name="Chen Z."/>
            <person name="Henrissat B."/>
            <person name="Lee Y.-H."/>
            <person name="Park J."/>
            <person name="Garcia-Pedrajas M.D."/>
            <person name="Barbara D.J."/>
            <person name="Anchieta A."/>
            <person name="de Jonge R."/>
            <person name="Santhanam P."/>
            <person name="Maruthachalam K."/>
            <person name="Atallah Z."/>
            <person name="Amyotte S.G."/>
            <person name="Paz Z."/>
            <person name="Inderbitzin P."/>
            <person name="Hayes R.J."/>
            <person name="Heiman D.I."/>
            <person name="Young S."/>
            <person name="Zeng Q."/>
            <person name="Engels R."/>
            <person name="Galagan J."/>
            <person name="Cuomo C.A."/>
            <person name="Dobinson K.F."/>
            <person name="Ma L.-J."/>
        </authorList>
    </citation>
    <scope>NUCLEOTIDE SEQUENCE [LARGE SCALE GENOMIC DNA]</scope>
    <source>
        <strain evidence="2">VdLs.17 / ATCC MYA-4575 / FGSC 10137</strain>
    </source>
</reference>
<dbReference type="OrthoDB" id="6513042at2759"/>
<dbReference type="EMBL" id="DS572707">
    <property type="protein sequence ID" value="EGY15302.1"/>
    <property type="molecule type" value="Genomic_DNA"/>
</dbReference>
<reference evidence="1 2" key="1">
    <citation type="submission" date="2008-03" db="EMBL/GenBank/DDBJ databases">
        <title>The Genome Sequence of Verticillium dahliae VdLs.17.</title>
        <authorList>
            <consortium name="The Broad Institute Genome Sequencing Platform"/>
            <person name="Ma L.-J.J."/>
            <person name="Klosterman S.J."/>
            <person name="Subbarao K."/>
            <person name="Dobinson K."/>
            <person name="Veronese P."/>
            <person name="Kang S."/>
            <person name="Gold S.E."/>
            <person name="Young S."/>
            <person name="Jaffe D."/>
            <person name="Gnerre S."/>
            <person name="Berlin A."/>
            <person name="Heiman D."/>
            <person name="Hepburn T."/>
            <person name="Sykes S."/>
            <person name="Alvarado L."/>
            <person name="Kodira C.D."/>
            <person name="Lander E."/>
            <person name="Galagan J."/>
            <person name="Nusbaum C."/>
            <person name="Birren B."/>
        </authorList>
    </citation>
    <scope>NUCLEOTIDE SEQUENCE [LARGE SCALE GENOMIC DNA]</scope>
    <source>
        <strain evidence="2">VdLs.17 / ATCC MYA-4575 / FGSC 10137</strain>
    </source>
</reference>
<dbReference type="OMA" id="FPREEIN"/>
<evidence type="ECO:0000313" key="2">
    <source>
        <dbReference type="Proteomes" id="UP000001611"/>
    </source>
</evidence>
<dbReference type="InParanoid" id="G2X8L5"/>
<dbReference type="Proteomes" id="UP000001611">
    <property type="component" value="Unassembled WGS sequence"/>
</dbReference>
<organism evidence="1 2">
    <name type="scientific">Verticillium dahliae (strain VdLs.17 / ATCC MYA-4575 / FGSC 10137)</name>
    <name type="common">Verticillium wilt</name>
    <dbReference type="NCBI Taxonomy" id="498257"/>
    <lineage>
        <taxon>Eukaryota</taxon>
        <taxon>Fungi</taxon>
        <taxon>Dikarya</taxon>
        <taxon>Ascomycota</taxon>
        <taxon>Pezizomycotina</taxon>
        <taxon>Sordariomycetes</taxon>
        <taxon>Hypocreomycetidae</taxon>
        <taxon>Glomerellales</taxon>
        <taxon>Plectosphaerellaceae</taxon>
        <taxon>Verticillium</taxon>
    </lineage>
</organism>
<accession>G2X8L5</accession>
<keyword evidence="2" id="KW-1185">Reference proteome</keyword>
<dbReference type="AlphaFoldDB" id="G2X8L5"/>
<name>G2X8L5_VERDV</name>
<proteinExistence type="predicted"/>
<dbReference type="KEGG" id="vda:VDAG_06156"/>